<name>A0A7C9HLN4_9RHOB</name>
<protein>
    <submittedName>
        <fullName evidence="2">DUF4189 domain-containing protein</fullName>
    </submittedName>
</protein>
<dbReference type="EMBL" id="VENJ01000009">
    <property type="protein sequence ID" value="MTJ04528.1"/>
    <property type="molecule type" value="Genomic_DNA"/>
</dbReference>
<dbReference type="Pfam" id="PF13827">
    <property type="entry name" value="DUF4189"/>
    <property type="match status" value="1"/>
</dbReference>
<dbReference type="AlphaFoldDB" id="A0A7C9HLN4"/>
<accession>A0A7C9HLN4</accession>
<evidence type="ECO:0000313" key="3">
    <source>
        <dbReference type="Proteomes" id="UP000483078"/>
    </source>
</evidence>
<evidence type="ECO:0000313" key="2">
    <source>
        <dbReference type="EMBL" id="MTJ04528.1"/>
    </source>
</evidence>
<proteinExistence type="predicted"/>
<dbReference type="Proteomes" id="UP000483078">
    <property type="component" value="Unassembled WGS sequence"/>
</dbReference>
<sequence>MSQAGSRRAWRNPPTRRIRFMKTPIIHTAATLAVFLSLFVVFGGTQAAAHPAGACQPVFKAPNEGQAVTPEFDIKVFGNLVPDNCQIDRMTLHVFDKDRGTNVFSRDIDCCDVITNYKPLIDMTVPAGELQPDTNYQVVVRFYDKHVGFSPGSDPAIVKVKTTVPQYRTKRQAQQFDPMVFALNKNGRFGHGRGKTEKKARDVALGFCDAPGCTIVSEPVRARCHALAQRTQGGFWWGVGAADTQAKAQQRAERFCEQDQSGQCRIDYTYCQ</sequence>
<feature type="domain" description="DUF4189" evidence="1">
    <location>
        <begin position="182"/>
        <end position="271"/>
    </location>
</feature>
<gene>
    <name evidence="2" type="ORF">FH759_07540</name>
</gene>
<reference evidence="2 3" key="1">
    <citation type="submission" date="2019-06" db="EMBL/GenBank/DDBJ databases">
        <title>Enrichment of Autotrophic Halophilic Microorganisms from Red Sea Brine Pool Using Microbial Electrosynthesis System.</title>
        <authorList>
            <person name="Alqahtani M.F."/>
            <person name="Bajracharya S."/>
            <person name="Katuri K.P."/>
            <person name="Ali M."/>
            <person name="Saikaly P.E."/>
        </authorList>
    </citation>
    <scope>NUCLEOTIDE SEQUENCE [LARGE SCALE GENOMIC DNA]</scope>
    <source>
        <strain evidence="2">MES6</strain>
    </source>
</reference>
<comment type="caution">
    <text evidence="2">The sequence shown here is derived from an EMBL/GenBank/DDBJ whole genome shotgun (WGS) entry which is preliminary data.</text>
</comment>
<organism evidence="2 3">
    <name type="scientific">Sediminimonas qiaohouensis</name>
    <dbReference type="NCBI Taxonomy" id="552061"/>
    <lineage>
        <taxon>Bacteria</taxon>
        <taxon>Pseudomonadati</taxon>
        <taxon>Pseudomonadota</taxon>
        <taxon>Alphaproteobacteria</taxon>
        <taxon>Rhodobacterales</taxon>
        <taxon>Roseobacteraceae</taxon>
        <taxon>Sediminimonas</taxon>
    </lineage>
</organism>
<evidence type="ECO:0000259" key="1">
    <source>
        <dbReference type="Pfam" id="PF13827"/>
    </source>
</evidence>
<dbReference type="InterPro" id="IPR025240">
    <property type="entry name" value="DUF4189"/>
</dbReference>